<feature type="chain" id="PRO_5043393892" description="Tyrosinase copper-binding domain-containing protein" evidence="3">
    <location>
        <begin position="20"/>
        <end position="519"/>
    </location>
</feature>
<dbReference type="SUPFAM" id="SSF48056">
    <property type="entry name" value="Di-copper centre-containing domain"/>
    <property type="match status" value="1"/>
</dbReference>
<evidence type="ECO:0000256" key="1">
    <source>
        <dbReference type="ARBA" id="ARBA00022723"/>
    </source>
</evidence>
<evidence type="ECO:0000259" key="4">
    <source>
        <dbReference type="PROSITE" id="PS00497"/>
    </source>
</evidence>
<evidence type="ECO:0000256" key="2">
    <source>
        <dbReference type="ARBA" id="ARBA00023008"/>
    </source>
</evidence>
<organism evidence="5 6">
    <name type="scientific">Lagenidium giganteum</name>
    <dbReference type="NCBI Taxonomy" id="4803"/>
    <lineage>
        <taxon>Eukaryota</taxon>
        <taxon>Sar</taxon>
        <taxon>Stramenopiles</taxon>
        <taxon>Oomycota</taxon>
        <taxon>Peronosporomycetes</taxon>
        <taxon>Pythiales</taxon>
        <taxon>Pythiaceae</taxon>
    </lineage>
</organism>
<keyword evidence="6" id="KW-1185">Reference proteome</keyword>
<dbReference type="EMBL" id="DAKRPA010000060">
    <property type="protein sequence ID" value="DBA00678.1"/>
    <property type="molecule type" value="Genomic_DNA"/>
</dbReference>
<dbReference type="Proteomes" id="UP001146120">
    <property type="component" value="Unassembled WGS sequence"/>
</dbReference>
<dbReference type="Gene3D" id="1.10.1280.10">
    <property type="entry name" value="Di-copper center containing domain from catechol oxidase"/>
    <property type="match status" value="1"/>
</dbReference>
<keyword evidence="3" id="KW-0732">Signal</keyword>
<gene>
    <name evidence="5" type="ORF">N0F65_003607</name>
</gene>
<feature type="domain" description="Tyrosinase copper-binding" evidence="4">
    <location>
        <begin position="80"/>
        <end position="97"/>
    </location>
</feature>
<feature type="signal peptide" evidence="3">
    <location>
        <begin position="1"/>
        <end position="19"/>
    </location>
</feature>
<dbReference type="GO" id="GO:0046872">
    <property type="term" value="F:metal ion binding"/>
    <property type="evidence" value="ECO:0007669"/>
    <property type="project" value="UniProtKB-KW"/>
</dbReference>
<dbReference type="GO" id="GO:0016491">
    <property type="term" value="F:oxidoreductase activity"/>
    <property type="evidence" value="ECO:0007669"/>
    <property type="project" value="InterPro"/>
</dbReference>
<keyword evidence="2" id="KW-0186">Copper</keyword>
<evidence type="ECO:0000256" key="3">
    <source>
        <dbReference type="SAM" id="SignalP"/>
    </source>
</evidence>
<reference evidence="5" key="2">
    <citation type="journal article" date="2023" name="Microbiol Resour">
        <title>Decontamination and Annotation of the Draft Genome Sequence of the Oomycete Lagenidium giganteum ARSEF 373.</title>
        <authorList>
            <person name="Morgan W.R."/>
            <person name="Tartar A."/>
        </authorList>
    </citation>
    <scope>NUCLEOTIDE SEQUENCE</scope>
    <source>
        <strain evidence="5">ARSEF 373</strain>
    </source>
</reference>
<proteinExistence type="predicted"/>
<comment type="caution">
    <text evidence="5">The sequence shown here is derived from an EMBL/GenBank/DDBJ whole genome shotgun (WGS) entry which is preliminary data.</text>
</comment>
<dbReference type="InterPro" id="IPR050316">
    <property type="entry name" value="Tyrosinase/Hemocyanin"/>
</dbReference>
<evidence type="ECO:0000313" key="5">
    <source>
        <dbReference type="EMBL" id="DBA00678.1"/>
    </source>
</evidence>
<evidence type="ECO:0000313" key="6">
    <source>
        <dbReference type="Proteomes" id="UP001146120"/>
    </source>
</evidence>
<dbReference type="PRINTS" id="PR00092">
    <property type="entry name" value="TYROSINASE"/>
</dbReference>
<name>A0AAV2Z5P0_9STRA</name>
<reference evidence="5" key="1">
    <citation type="submission" date="2022-11" db="EMBL/GenBank/DDBJ databases">
        <authorList>
            <person name="Morgan W.R."/>
            <person name="Tartar A."/>
        </authorList>
    </citation>
    <scope>NUCLEOTIDE SEQUENCE</scope>
    <source>
        <strain evidence="5">ARSEF 373</strain>
    </source>
</reference>
<dbReference type="Pfam" id="PF00264">
    <property type="entry name" value="Tyrosinase"/>
    <property type="match status" value="1"/>
</dbReference>
<dbReference type="PROSITE" id="PS00497">
    <property type="entry name" value="TYROSINASE_1"/>
    <property type="match status" value="1"/>
</dbReference>
<dbReference type="InterPro" id="IPR008922">
    <property type="entry name" value="Di-copper_centre_dom_sf"/>
</dbReference>
<protein>
    <recommendedName>
        <fullName evidence="4">Tyrosinase copper-binding domain-containing protein</fullName>
    </recommendedName>
</protein>
<dbReference type="AlphaFoldDB" id="A0AAV2Z5P0"/>
<dbReference type="PANTHER" id="PTHR11474">
    <property type="entry name" value="TYROSINASE FAMILY MEMBER"/>
    <property type="match status" value="1"/>
</dbReference>
<dbReference type="InterPro" id="IPR002227">
    <property type="entry name" value="Tyrosinase_Cu-bd"/>
</dbReference>
<sequence length="519" mass="57032">MKPLTVVLLAMLALGAVHAFSFSVVQKAGPKGARVSKSWNMYTETEKKTYLQAVQKAMETGQQYRFVLLHNQHRNFVNAHGNCGFLLWHRRYLLAYENMLRGLGSNFASVTVPVWDYFSDTNKHLAGGVDCNSFQSCSKFLQDFGGGGSKDGGAGERQQIGETVVNAGTCVSSGVAQYACAKVNGKADGGCEGCILRGNWDGATLQLGMDFLRNFQSIPDGNHRLLSEAIEGGFHATVHQTLDGTMGFQASPFEPVFFGHHAMVDMALYLMNRCFYDPDNTINPNSAKPTKFGMFDSCKVDDPTHPSIDASSDMIMALDGTPAETAADTAAFFKSLSAQYSQYVDPDKIGDYSYTYQLDPFLKTFLQANNVKCPDYLFAPTSSKKNRRNLEEHSGNETEPAIDPETAHAIEVSVALADCGNEISEKFPKLTFTDRVDQQGILRCEVLARKSGGKLDDFNESFRTMFHMAETTKPYCVELRDRLRSGELTILASDTCKQRYGNLTGEDLSGAFIIAAAPQ</sequence>
<dbReference type="PANTHER" id="PTHR11474:SF126">
    <property type="entry name" value="TYROSINASE-LIKE PROTEIN TYR-1-RELATED"/>
    <property type="match status" value="1"/>
</dbReference>
<accession>A0AAV2Z5P0</accession>
<keyword evidence="1" id="KW-0479">Metal-binding</keyword>